<reference evidence="2" key="1">
    <citation type="submission" date="2024-06" db="EMBL/GenBank/DDBJ databases">
        <title>Streptomyces sp. strain HUAS MG91 genome sequences.</title>
        <authorList>
            <person name="Mo P."/>
        </authorList>
    </citation>
    <scope>NUCLEOTIDE SEQUENCE</scope>
    <source>
        <strain evidence="2">HUAS MG91</strain>
    </source>
</reference>
<feature type="domain" description="Tetratrico peptide repeat group 5" evidence="1">
    <location>
        <begin position="42"/>
        <end position="162"/>
    </location>
</feature>
<dbReference type="Pfam" id="PF12688">
    <property type="entry name" value="TPR_5"/>
    <property type="match status" value="1"/>
</dbReference>
<name>A0AAU8J640_9ACTN</name>
<evidence type="ECO:0000313" key="2">
    <source>
        <dbReference type="EMBL" id="XCJ75530.1"/>
    </source>
</evidence>
<dbReference type="InterPro" id="IPR011990">
    <property type="entry name" value="TPR-like_helical_dom_sf"/>
</dbReference>
<organism evidence="2">
    <name type="scientific">Streptomyces tabacisoli</name>
    <dbReference type="NCBI Taxonomy" id="3156398"/>
    <lineage>
        <taxon>Bacteria</taxon>
        <taxon>Bacillati</taxon>
        <taxon>Actinomycetota</taxon>
        <taxon>Actinomycetes</taxon>
        <taxon>Kitasatosporales</taxon>
        <taxon>Streptomycetaceae</taxon>
        <taxon>Streptomyces</taxon>
    </lineage>
</organism>
<gene>
    <name evidence="2" type="ORF">ABII15_04925</name>
</gene>
<protein>
    <submittedName>
        <fullName evidence="2">Tetratricopeptide repeat protein</fullName>
    </submittedName>
</protein>
<dbReference type="Gene3D" id="1.25.40.10">
    <property type="entry name" value="Tetratricopeptide repeat domain"/>
    <property type="match status" value="1"/>
</dbReference>
<accession>A0AAU8J640</accession>
<sequence>MEPGDLETLLAQSVRLRETGHREEARERLLALRARFPEDVRVAYQTAWAHDVLGLEADAVPHYVDAVAGPGLSTDDRRGALLGLGSTYRTLGRHADAVATLSAATAEFPEDNALKTFLSMALYNVGRAHDGMRLLLTVLAATSADPDIVGYRPAIEYYARDLDAVEGDGSADGTD</sequence>
<evidence type="ECO:0000259" key="1">
    <source>
        <dbReference type="Pfam" id="PF12688"/>
    </source>
</evidence>
<dbReference type="InterPro" id="IPR041656">
    <property type="entry name" value="TPR_5"/>
</dbReference>
<proteinExistence type="predicted"/>
<dbReference type="KEGG" id="stac:ABII15_04925"/>
<dbReference type="AlphaFoldDB" id="A0AAU8J640"/>
<dbReference type="EMBL" id="CP159534">
    <property type="protein sequence ID" value="XCJ75530.1"/>
    <property type="molecule type" value="Genomic_DNA"/>
</dbReference>
<dbReference type="SUPFAM" id="SSF48452">
    <property type="entry name" value="TPR-like"/>
    <property type="match status" value="1"/>
</dbReference>